<dbReference type="InterPro" id="IPR003163">
    <property type="entry name" value="Tscrpt_reg_HTH_APSES-type"/>
</dbReference>
<sequence>MSATVAKATLSETNVETITTVTTVEETVASLEVVATPVALGAATASAAEPTLHRELPIFSNPLLANATQSNSVPLKPKVTRVKSGKQSFTVLRISAPKVDGEVVVMRRLDTDLVNATSMYNAAYPAVSEKMNAKESAFVTKKYDGVVEKSGALAGVWITIPQAKTLAKEYGIDQFMRPLLDSPNPTGSVNTTTEGEEVMEKSIVTEVTIVQTSQKRAADIDIEELQSLQDTTDKLDELSVADVKVMKRRIEELEDQANRDRKKFRGLAVVAAGLAAASVIPQVLPYFS</sequence>
<dbReference type="PANTHER" id="PTHR38044:SF1">
    <property type="entry name" value="BOUQUET FORMATION PROTEIN 4"/>
    <property type="match status" value="1"/>
</dbReference>
<comment type="caution">
    <text evidence="3">The sequence shown here is derived from an EMBL/GenBank/DDBJ whole genome shotgun (WGS) entry which is preliminary data.</text>
</comment>
<dbReference type="GO" id="GO:0003677">
    <property type="term" value="F:DNA binding"/>
    <property type="evidence" value="ECO:0007669"/>
    <property type="project" value="InterPro"/>
</dbReference>
<keyword evidence="4" id="KW-1185">Reference proteome</keyword>
<keyword evidence="1" id="KW-0812">Transmembrane</keyword>
<evidence type="ECO:0000259" key="2">
    <source>
        <dbReference type="PROSITE" id="PS51299"/>
    </source>
</evidence>
<protein>
    <recommendedName>
        <fullName evidence="2">HTH APSES-type domain-containing protein</fullName>
    </recommendedName>
</protein>
<dbReference type="EMBL" id="JAAAIN010000791">
    <property type="protein sequence ID" value="KAG0310812.1"/>
    <property type="molecule type" value="Genomic_DNA"/>
</dbReference>
<proteinExistence type="predicted"/>
<dbReference type="Proteomes" id="UP000823405">
    <property type="component" value="Unassembled WGS sequence"/>
</dbReference>
<dbReference type="GO" id="GO:1990862">
    <property type="term" value="C:nuclear membrane complex Bqt3-Bqt4"/>
    <property type="evidence" value="ECO:0007669"/>
    <property type="project" value="InterPro"/>
</dbReference>
<dbReference type="PANTHER" id="PTHR38044">
    <property type="entry name" value="BOUQUET FORMATION PROTEIN 4"/>
    <property type="match status" value="1"/>
</dbReference>
<accession>A0A9P6UKR7</accession>
<dbReference type="InterPro" id="IPR037548">
    <property type="entry name" value="Bqt4"/>
</dbReference>
<organism evidence="3 4">
    <name type="scientific">Linnemannia gamsii</name>
    <dbReference type="NCBI Taxonomy" id="64522"/>
    <lineage>
        <taxon>Eukaryota</taxon>
        <taxon>Fungi</taxon>
        <taxon>Fungi incertae sedis</taxon>
        <taxon>Mucoromycota</taxon>
        <taxon>Mortierellomycotina</taxon>
        <taxon>Mortierellomycetes</taxon>
        <taxon>Mortierellales</taxon>
        <taxon>Mortierellaceae</taxon>
        <taxon>Linnemannia</taxon>
    </lineage>
</organism>
<evidence type="ECO:0000256" key="1">
    <source>
        <dbReference type="SAM" id="Phobius"/>
    </source>
</evidence>
<dbReference type="GO" id="GO:0070197">
    <property type="term" value="P:meiotic attachment of telomere to nuclear envelope"/>
    <property type="evidence" value="ECO:0007669"/>
    <property type="project" value="InterPro"/>
</dbReference>
<keyword evidence="1" id="KW-0472">Membrane</keyword>
<gene>
    <name evidence="3" type="ORF">BGZ97_012295</name>
</gene>
<dbReference type="OrthoDB" id="5346159at2759"/>
<evidence type="ECO:0000313" key="4">
    <source>
        <dbReference type="Proteomes" id="UP000823405"/>
    </source>
</evidence>
<feature type="transmembrane region" description="Helical" evidence="1">
    <location>
        <begin position="266"/>
        <end position="287"/>
    </location>
</feature>
<name>A0A9P6UKR7_9FUNG</name>
<reference evidence="3" key="1">
    <citation type="journal article" date="2020" name="Fungal Divers.">
        <title>Resolving the Mortierellaceae phylogeny through synthesis of multi-gene phylogenetics and phylogenomics.</title>
        <authorList>
            <person name="Vandepol N."/>
            <person name="Liber J."/>
            <person name="Desiro A."/>
            <person name="Na H."/>
            <person name="Kennedy M."/>
            <person name="Barry K."/>
            <person name="Grigoriev I.V."/>
            <person name="Miller A.N."/>
            <person name="O'Donnell K."/>
            <person name="Stajich J.E."/>
            <person name="Bonito G."/>
        </authorList>
    </citation>
    <scope>NUCLEOTIDE SEQUENCE</scope>
    <source>
        <strain evidence="3">NVP60</strain>
    </source>
</reference>
<evidence type="ECO:0000313" key="3">
    <source>
        <dbReference type="EMBL" id="KAG0310812.1"/>
    </source>
</evidence>
<keyword evidence="1" id="KW-1133">Transmembrane helix</keyword>
<dbReference type="SUPFAM" id="SSF54616">
    <property type="entry name" value="DNA-binding domain of Mlu1-box binding protein MBP1"/>
    <property type="match status" value="1"/>
</dbReference>
<dbReference type="InterPro" id="IPR036887">
    <property type="entry name" value="HTH_APSES_sf"/>
</dbReference>
<dbReference type="PROSITE" id="PS51299">
    <property type="entry name" value="HTH_APSES"/>
    <property type="match status" value="1"/>
</dbReference>
<dbReference type="Gene3D" id="3.10.260.10">
    <property type="entry name" value="Transcription regulator HTH, APSES-type DNA-binding domain"/>
    <property type="match status" value="1"/>
</dbReference>
<feature type="domain" description="HTH APSES-type" evidence="2">
    <location>
        <begin position="78"/>
        <end position="191"/>
    </location>
</feature>
<dbReference type="AlphaFoldDB" id="A0A9P6UKR7"/>
<dbReference type="GO" id="GO:0044820">
    <property type="term" value="P:mitotic telomere tethering at nuclear periphery"/>
    <property type="evidence" value="ECO:0007669"/>
    <property type="project" value="TreeGrafter"/>
</dbReference>